<evidence type="ECO:0000313" key="1">
    <source>
        <dbReference type="EMBL" id="AGH57537.1"/>
    </source>
</evidence>
<accession>M4SME5</accession>
<keyword evidence="2" id="KW-1185">Reference proteome</keyword>
<sequence length="97" mass="11260">MDISNKHKFKVFLIHGKRLDPYALTAEGRVIAGFQSIGFAERKIDKYLKDPESVGGTLTKYQNRYNIDPEAIELLDSDDNLEELFNRFQLYYLLNEG</sequence>
<protein>
    <submittedName>
        <fullName evidence="1">Uncharacterized protein</fullName>
    </submittedName>
</protein>
<dbReference type="Proteomes" id="UP000204048">
    <property type="component" value="Segment"/>
</dbReference>
<dbReference type="RefSeq" id="YP_007674215.1">
    <property type="nucleotide sequence ID" value="NC_020849.1"/>
</dbReference>
<dbReference type="KEGG" id="vg:15010748"/>
<organism evidence="1 2">
    <name type="scientific">Pseudoalteromonas phage pYD6-A</name>
    <dbReference type="NCBI Taxonomy" id="754052"/>
    <lineage>
        <taxon>Viruses</taxon>
        <taxon>Duplodnaviria</taxon>
        <taxon>Heunggongvirae</taxon>
        <taxon>Uroviricota</taxon>
        <taxon>Caudoviricetes</taxon>
        <taxon>Schitoviridae</taxon>
        <taxon>Fuhrmanvirinae</taxon>
        <taxon>Matsuvirus</taxon>
        <taxon>Matsuvirus pYD6A</taxon>
    </lineage>
</organism>
<name>M4SME5_9CAUD</name>
<gene>
    <name evidence="1" type="ORF">PYDG_00005</name>
</gene>
<proteinExistence type="predicted"/>
<reference evidence="1 2" key="1">
    <citation type="submission" date="2010-11" db="EMBL/GenBank/DDBJ databases">
        <title>The Genome Sequence of Pseudoalteromonas phage pYD6-A.</title>
        <authorList>
            <consortium name="The Broad Institute Genome Sequencing Platform"/>
            <person name="Henn M.R."/>
            <person name="Wolf A."/>
            <person name="Jost G."/>
            <person name="Levin J."/>
            <person name="Malboeuf C."/>
            <person name="Casali M."/>
            <person name="Russ C."/>
            <person name="Lennon N."/>
            <person name="Chapman S.B."/>
            <person name="Erlich R."/>
            <person name="Young S.K."/>
            <person name="Yandava C."/>
            <person name="Zeng Q."/>
            <person name="Alvarado L."/>
            <person name="Anderson S."/>
            <person name="Berlin A."/>
            <person name="Chen Z."/>
            <person name="Freedman E."/>
            <person name="Gellesch M."/>
            <person name="Goldberg J."/>
            <person name="Green L."/>
            <person name="Griggs A."/>
            <person name="Gujja S."/>
            <person name="Heilman E.R."/>
            <person name="Heiman D."/>
            <person name="Hollinger A."/>
            <person name="Howarth C."/>
            <person name="Larson L."/>
            <person name="Mehta T."/>
            <person name="Pearson M."/>
            <person name="Roberts A."/>
            <person name="Ryan E."/>
            <person name="Saif S."/>
            <person name="Shea T."/>
            <person name="Shenoy N."/>
            <person name="Sisk P."/>
            <person name="Stolte C."/>
            <person name="Sykes S."/>
            <person name="White J."/>
            <person name="Haas B."/>
            <person name="Nusbaum C."/>
            <person name="Birren B."/>
        </authorList>
    </citation>
    <scope>NUCLEOTIDE SEQUENCE [LARGE SCALE GENOMIC DNA]</scope>
    <source>
        <strain evidence="2">pYD6-A</strain>
    </source>
</reference>
<dbReference type="GeneID" id="15010748"/>
<dbReference type="EMBL" id="JF974296">
    <property type="protein sequence ID" value="AGH57537.1"/>
    <property type="molecule type" value="Genomic_DNA"/>
</dbReference>
<evidence type="ECO:0000313" key="2">
    <source>
        <dbReference type="Proteomes" id="UP000204048"/>
    </source>
</evidence>